<comment type="caution">
    <text evidence="3">The sequence shown here is derived from an EMBL/GenBank/DDBJ whole genome shotgun (WGS) entry which is preliminary data.</text>
</comment>
<dbReference type="PROSITE" id="PS51450">
    <property type="entry name" value="LRR"/>
    <property type="match status" value="3"/>
</dbReference>
<gene>
    <name evidence="3" type="ORF">HINF_LOCUS27250</name>
    <name evidence="4" type="ORF">HINF_LOCUS50918</name>
</gene>
<evidence type="ECO:0000313" key="3">
    <source>
        <dbReference type="EMBL" id="CAI9939605.1"/>
    </source>
</evidence>
<dbReference type="InterPro" id="IPR050836">
    <property type="entry name" value="SDS22/Internalin_LRR"/>
</dbReference>
<name>A0AA86PQE5_9EUKA</name>
<evidence type="ECO:0000313" key="4">
    <source>
        <dbReference type="EMBL" id="CAL6063530.1"/>
    </source>
</evidence>
<reference evidence="4 5" key="2">
    <citation type="submission" date="2024-07" db="EMBL/GenBank/DDBJ databases">
        <authorList>
            <person name="Akdeniz Z."/>
        </authorList>
    </citation>
    <scope>NUCLEOTIDE SEQUENCE [LARGE SCALE GENOMIC DNA]</scope>
</reference>
<dbReference type="InterPro" id="IPR032675">
    <property type="entry name" value="LRR_dom_sf"/>
</dbReference>
<evidence type="ECO:0000313" key="5">
    <source>
        <dbReference type="Proteomes" id="UP001642409"/>
    </source>
</evidence>
<dbReference type="Gene3D" id="3.80.10.10">
    <property type="entry name" value="Ribonuclease Inhibitor"/>
    <property type="match status" value="2"/>
</dbReference>
<protein>
    <submittedName>
        <fullName evidence="3">Leucine-rich repeat domain-containing protein</fullName>
    </submittedName>
    <submittedName>
        <fullName evidence="4">Leucine-rich_repeat domain-containing protein</fullName>
    </submittedName>
</protein>
<reference evidence="3" key="1">
    <citation type="submission" date="2023-06" db="EMBL/GenBank/DDBJ databases">
        <authorList>
            <person name="Kurt Z."/>
        </authorList>
    </citation>
    <scope>NUCLEOTIDE SEQUENCE</scope>
</reference>
<evidence type="ECO:0000256" key="2">
    <source>
        <dbReference type="ARBA" id="ARBA00022737"/>
    </source>
</evidence>
<dbReference type="InterPro" id="IPR001611">
    <property type="entry name" value="Leu-rich_rpt"/>
</dbReference>
<keyword evidence="1" id="KW-0433">Leucine-rich repeat</keyword>
<accession>A0AA86PQE5</accession>
<keyword evidence="2" id="KW-0677">Repeat</keyword>
<dbReference type="AlphaFoldDB" id="A0AA86PQE5"/>
<dbReference type="Pfam" id="PF12799">
    <property type="entry name" value="LRR_4"/>
    <property type="match status" value="1"/>
</dbReference>
<proteinExistence type="predicted"/>
<dbReference type="InterPro" id="IPR025875">
    <property type="entry name" value="Leu-rich_rpt_4"/>
</dbReference>
<dbReference type="EMBL" id="CAXDID020000246">
    <property type="protein sequence ID" value="CAL6063530.1"/>
    <property type="molecule type" value="Genomic_DNA"/>
</dbReference>
<dbReference type="Proteomes" id="UP001642409">
    <property type="component" value="Unassembled WGS sequence"/>
</dbReference>
<evidence type="ECO:0000256" key="1">
    <source>
        <dbReference type="ARBA" id="ARBA00022614"/>
    </source>
</evidence>
<dbReference type="PANTHER" id="PTHR46652">
    <property type="entry name" value="LEUCINE-RICH REPEAT AND IQ DOMAIN-CONTAINING PROTEIN 1-RELATED"/>
    <property type="match status" value="1"/>
</dbReference>
<dbReference type="SUPFAM" id="SSF52058">
    <property type="entry name" value="L domain-like"/>
    <property type="match status" value="1"/>
</dbReference>
<organism evidence="3">
    <name type="scientific">Hexamita inflata</name>
    <dbReference type="NCBI Taxonomy" id="28002"/>
    <lineage>
        <taxon>Eukaryota</taxon>
        <taxon>Metamonada</taxon>
        <taxon>Diplomonadida</taxon>
        <taxon>Hexamitidae</taxon>
        <taxon>Hexamitinae</taxon>
        <taxon>Hexamita</taxon>
    </lineage>
</organism>
<dbReference type="PANTHER" id="PTHR46652:SF3">
    <property type="entry name" value="LEUCINE-RICH REPEAT-CONTAINING PROTEIN 9"/>
    <property type="match status" value="1"/>
</dbReference>
<dbReference type="EMBL" id="CATOUU010000666">
    <property type="protein sequence ID" value="CAI9939605.1"/>
    <property type="molecule type" value="Genomic_DNA"/>
</dbReference>
<keyword evidence="5" id="KW-1185">Reference proteome</keyword>
<sequence>MTQQNQYALNEEYDAKMTRKYEGKIKDGNLEIDDWFRADPEVTSLRFVEKFDIQTLKIYINSDMNVKLRSSTLKKLNLFNCMQVELYMQVDDLELENLEVLILQENNLENDQLYNIAKFKKLHILDVSRNKVDLTHIHSVTSLTTLTMQECGLKNIDQITSLVNLEELDLSGNINIDISPLYKIKRVTKLSMNNCGLKDSDQIGQLINLKELDIGGNDNLDITPLKNLVGLVKLNLSYCALTQLSALKSLINLQTLDLSYNPNIIITELQYLQKLTFLNLRDCNLVSVYVLRPLINLEVLHISYNNIIHLDANLDEMKNLEKLRVQYNFVSDFSQLEQHPNYNNLDEYGWRCFDISKQKNPSQKEQYSLLGVLVAGMVQSNFPQQ</sequence>